<protein>
    <submittedName>
        <fullName evidence="1">Uncharacterized protein</fullName>
    </submittedName>
</protein>
<evidence type="ECO:0000313" key="2">
    <source>
        <dbReference type="Proteomes" id="UP000228948"/>
    </source>
</evidence>
<gene>
    <name evidence="1" type="ORF">BG454_00055</name>
</gene>
<evidence type="ECO:0000313" key="1">
    <source>
        <dbReference type="EMBL" id="ATX64420.1"/>
    </source>
</evidence>
<reference evidence="1 2" key="1">
    <citation type="submission" date="2017-11" db="EMBL/GenBank/DDBJ databases">
        <title>Revised Sequence and Annotation of the Rhodobaca barguzinensis strain alga05 Genome.</title>
        <authorList>
            <person name="Kopejtka K."/>
            <person name="Tomasch J.M."/>
            <person name="Bunk B."/>
            <person name="Koblizek M."/>
        </authorList>
    </citation>
    <scope>NUCLEOTIDE SEQUENCE [LARGE SCALE GENOMIC DNA]</scope>
    <source>
        <strain evidence="2">alga05</strain>
    </source>
</reference>
<sequence length="29" mass="3468">MKRFFDMSDHARLPQRFESDARSVLARLS</sequence>
<keyword evidence="2" id="KW-1185">Reference proteome</keyword>
<organism evidence="1 2">
    <name type="scientific">Roseinatronobacter bogoriensis subsp. barguzinensis</name>
    <dbReference type="NCBI Taxonomy" id="441209"/>
    <lineage>
        <taxon>Bacteria</taxon>
        <taxon>Pseudomonadati</taxon>
        <taxon>Pseudomonadota</taxon>
        <taxon>Alphaproteobacteria</taxon>
        <taxon>Rhodobacterales</taxon>
        <taxon>Paracoccaceae</taxon>
        <taxon>Roseinatronobacter</taxon>
    </lineage>
</organism>
<name>A0A2K8KE40_9RHOB</name>
<accession>A0A2K8KE40</accession>
<proteinExistence type="predicted"/>
<dbReference type="EMBL" id="CP024899">
    <property type="protein sequence ID" value="ATX64420.1"/>
    <property type="molecule type" value="Genomic_DNA"/>
</dbReference>
<dbReference type="AlphaFoldDB" id="A0A2K8KE40"/>
<dbReference type="KEGG" id="rbg:BG454_00055"/>
<dbReference type="Proteomes" id="UP000228948">
    <property type="component" value="Chromosome"/>
</dbReference>